<dbReference type="EMBL" id="SRYB01000014">
    <property type="protein sequence ID" value="TGY78334.1"/>
    <property type="molecule type" value="Genomic_DNA"/>
</dbReference>
<reference evidence="1" key="1">
    <citation type="submission" date="2019-04" db="EMBL/GenBank/DDBJ databases">
        <title>Microbes associate with the intestines of laboratory mice.</title>
        <authorList>
            <person name="Navarre W."/>
            <person name="Wong E."/>
            <person name="Huang K."/>
            <person name="Tropini C."/>
            <person name="Ng K."/>
            <person name="Yu B."/>
        </authorList>
    </citation>
    <scope>NUCLEOTIDE SEQUENCE</scope>
    <source>
        <strain evidence="1">NM04_E33</strain>
    </source>
</reference>
<accession>A0AC61RHH3</accession>
<evidence type="ECO:0000313" key="1">
    <source>
        <dbReference type="EMBL" id="TGY78334.1"/>
    </source>
</evidence>
<keyword evidence="2" id="KW-1185">Reference proteome</keyword>
<sequence>MNEELCIKIRENFTAMSIYKNPEKTNSLFTGRNLPSFVKDFLLKRYIDSNGDVNVVGLTSFLDLVIPKDPSMVKTALKSGRDLTLLCRFIINIDLVRNVKRFSIPDMGIKLTEGQIPDHVCGAHAADLSDGEKWGIIKICLLPDDVGKKFHVEMVDYKPFKPYSSVDINYLVNARKRFSTEEWIDVLISAMEYDPDGFDGLTQKLEFLTRLLIFVEPRLNAIELAPKGTGKSYVFGNLSKYGWLVSGGKVTRAKLFWDKQKQQNGIMKNHDFLAFDEIQTIEFQEPLEIQAALKSYLESGKTTIDNQEFSSECGLMLMGNIPLSQDRQPITNKYFDNLPKEFRESALLDRFHCFIEGWKLPRINTSMIFKGWTLNVEYFSEIIHELRTQNSYAQLYDQLVEIAPNTDMRDAKAVQRIATAYIKLLFPHWRTLEDVDINEFEIYCLNPALDRRGIIKEQCHYIDPEFKRYLSGINIKQL</sequence>
<dbReference type="Proteomes" id="UP000306319">
    <property type="component" value="Unassembled WGS sequence"/>
</dbReference>
<protein>
    <submittedName>
        <fullName evidence="1">BREX system Lon protease-like protein BrxL</fullName>
    </submittedName>
</protein>
<organism evidence="1 2">
    <name type="scientific">Lepagella muris</name>
    <dbReference type="NCBI Taxonomy" id="3032870"/>
    <lineage>
        <taxon>Bacteria</taxon>
        <taxon>Pseudomonadati</taxon>
        <taxon>Bacteroidota</taxon>
        <taxon>Bacteroidia</taxon>
        <taxon>Bacteroidales</taxon>
        <taxon>Muribaculaceae</taxon>
        <taxon>Lepagella</taxon>
    </lineage>
</organism>
<name>A0AC61RHH3_9BACT</name>
<comment type="caution">
    <text evidence="1">The sequence shown here is derived from an EMBL/GenBank/DDBJ whole genome shotgun (WGS) entry which is preliminary data.</text>
</comment>
<proteinExistence type="predicted"/>
<gene>
    <name evidence="1" type="primary">brxL</name>
    <name evidence="1" type="ORF">E5331_10655</name>
</gene>
<evidence type="ECO:0000313" key="2">
    <source>
        <dbReference type="Proteomes" id="UP000306319"/>
    </source>
</evidence>